<protein>
    <recommendedName>
        <fullName evidence="4">SGNH hydrolase-type esterase domain-containing protein</fullName>
    </recommendedName>
</protein>
<dbReference type="InterPro" id="IPR013830">
    <property type="entry name" value="SGNH_hydro"/>
</dbReference>
<keyword evidence="1 3" id="KW-0732">Signal</keyword>
<reference evidence="5 6" key="1">
    <citation type="submission" date="2013-03" db="EMBL/GenBank/DDBJ databases">
        <title>The Genome Sequence of Phialophora europaea CBS 101466.</title>
        <authorList>
            <consortium name="The Broad Institute Genomics Platform"/>
            <person name="Cuomo C."/>
            <person name="de Hoog S."/>
            <person name="Gorbushina A."/>
            <person name="Walker B."/>
            <person name="Young S.K."/>
            <person name="Zeng Q."/>
            <person name="Gargeya S."/>
            <person name="Fitzgerald M."/>
            <person name="Haas B."/>
            <person name="Abouelleil A."/>
            <person name="Allen A.W."/>
            <person name="Alvarado L."/>
            <person name="Arachchi H.M."/>
            <person name="Berlin A.M."/>
            <person name="Chapman S.B."/>
            <person name="Gainer-Dewar J."/>
            <person name="Goldberg J."/>
            <person name="Griggs A."/>
            <person name="Gujja S."/>
            <person name="Hansen M."/>
            <person name="Howarth C."/>
            <person name="Imamovic A."/>
            <person name="Ireland A."/>
            <person name="Larimer J."/>
            <person name="McCowan C."/>
            <person name="Murphy C."/>
            <person name="Pearson M."/>
            <person name="Poon T.W."/>
            <person name="Priest M."/>
            <person name="Roberts A."/>
            <person name="Saif S."/>
            <person name="Shea T."/>
            <person name="Sisk P."/>
            <person name="Sykes S."/>
            <person name="Wortman J."/>
            <person name="Nusbaum C."/>
            <person name="Birren B."/>
        </authorList>
    </citation>
    <scope>NUCLEOTIDE SEQUENCE [LARGE SCALE GENOMIC DNA]</scope>
    <source>
        <strain evidence="5 6">CBS 101466</strain>
    </source>
</reference>
<dbReference type="VEuPathDB" id="FungiDB:HMPREF1541_03217"/>
<evidence type="ECO:0000259" key="4">
    <source>
        <dbReference type="Pfam" id="PF13472"/>
    </source>
</evidence>
<dbReference type="SUPFAM" id="SSF52266">
    <property type="entry name" value="SGNH hydrolase"/>
    <property type="match status" value="2"/>
</dbReference>
<evidence type="ECO:0000313" key="5">
    <source>
        <dbReference type="EMBL" id="ETN41282.1"/>
    </source>
</evidence>
<dbReference type="PANTHER" id="PTHR37981">
    <property type="entry name" value="LIPASE 2"/>
    <property type="match status" value="1"/>
</dbReference>
<feature type="domain" description="SGNH hydrolase-type esterase" evidence="4">
    <location>
        <begin position="65"/>
        <end position="253"/>
    </location>
</feature>
<evidence type="ECO:0000313" key="6">
    <source>
        <dbReference type="Proteomes" id="UP000030752"/>
    </source>
</evidence>
<dbReference type="Pfam" id="PF13517">
    <property type="entry name" value="FG-GAP_3"/>
    <property type="match status" value="2"/>
</dbReference>
<dbReference type="InterPro" id="IPR013517">
    <property type="entry name" value="FG-GAP"/>
</dbReference>
<dbReference type="Pfam" id="PF13472">
    <property type="entry name" value="Lipase_GDSL_2"/>
    <property type="match status" value="1"/>
</dbReference>
<feature type="signal peptide" evidence="3">
    <location>
        <begin position="1"/>
        <end position="24"/>
    </location>
</feature>
<feature type="region of interest" description="Disordered" evidence="2">
    <location>
        <begin position="1224"/>
        <end position="1244"/>
    </location>
</feature>
<dbReference type="GeneID" id="19970556"/>
<dbReference type="HOGENOM" id="CLU_005594_0_0_1"/>
<dbReference type="InterPro" id="IPR028994">
    <property type="entry name" value="Integrin_alpha_N"/>
</dbReference>
<accession>W2RXW2</accession>
<name>W2RXW2_CYPE1</name>
<dbReference type="GO" id="GO:0016788">
    <property type="term" value="F:hydrolase activity, acting on ester bonds"/>
    <property type="evidence" value="ECO:0007669"/>
    <property type="project" value="InterPro"/>
</dbReference>
<dbReference type="GO" id="GO:0006629">
    <property type="term" value="P:lipid metabolic process"/>
    <property type="evidence" value="ECO:0007669"/>
    <property type="project" value="TreeGrafter"/>
</dbReference>
<sequence>MQSFLLKCLLPLLCLVASFHLAITHPTPQTTDLGLLQLDPDIIPGNVTHLQPRQARGLILRILPLGASIVRGMGSNPKNGFRKPLRDRLRWRGDQVNMIGNQNNKRDDDAGAPLMRNGQHEGVSGDRIDQVRTRLDAVIQRKPNLVLINAGTNDATQNFEPSTARERLSGMIDKIFRESEGAVVVLSTLLVNTISDNPRGNENVNLINNDIRAMVRQRWANGESLYLAEMNDGSFITGGDLVDGTHPDNDGFRKMAAVFDAAIQRAYGDQKFRLPIDTGIPDFPEQDDSCAANLNANTLAKRELTAPVRTQVGSGDHDGQYCHNSEPMGQILEQAIGGIQLDTNEVSFAQLVNQGGNPDPSGALDDLVVYIDPEKNFGGQGKARMFVYVNDQQNFLESKEFFVNEPGQGCRARGVRWGDVNGDGLDDFICIGLDGKMFVSINQGGSPPQFKYVNTFFSPPMATEQRQVKLADIDGDGRLDYCRTDFNGDITCWRNGGIGMESAEYWQDLGIVFTGKGKGNIDGTQFVDINGDHRDDWVWLDERGASDIWTNSRGVGKGMAPHWIQARCAHGGMGEDGARDQIRFARIWAYGGYDYARVKVEPFRLGLDPTINSRIKIEAWRNKGEGGTKLRGDGNRYCDMTGNGRDDYVWFRSTGEMTLYENIADPPNWGQHPVPVYSFNRDRKGLHLADWNGDGKCDVLYVDRFSGAVEWWENTFNSNNGRTPTFEFRGNVQGISRLCREGWGVGLFDLGLRFADISGNGRADYLCIERNGRTTALINEPGGLRDVGQVKFAEPSKDRANIRFADIDGDGKADYIWVDKFNGDVSVWMNGGELPENERQSGSKFHWDPMGKYYDGQSRGANQYYPDFTGNGFADLHYIDPVTNQAWTQFNDDCNGDGSGQDDPDQNPDLPAYDPGDNTERGTDSPSNPNPWSPEFPDQPTWVALGDSYSAGVGAGGGYENPRDPNRKCLTTTNAYPFQLERSVSVLSGKLDFLSCTGDLITHINQSPSKDRTSQVEMLRTIDSSSYDFATLSIGGNDLGFSGVVKWCILGILPRYSSRCEEKLRRAETLAGITNPGNGDQNGLSRNLLTAYMDILDTASADFTLVVTGYAAFFSEANDRCDSTTIGILEHYNLEPEYFAPPLTMALRQRINRGVRAFNAMIQEAVQEAQQQLDNQGVRKRIRYIDIDTLFEGHRFCEPTEGDDIANVGGAWFFLPWGRDIQPDGTSIDPRDPANDPPADHTRRDEAFCEDPYTELECAFAQAVEENPDAGVNGAIYPRDLMQELKDWADDKKEMLKTKFMKAFHPRTIGYAAVKDEIISQHAFWASESGLMGGPTLSSASFGSNSTSSS</sequence>
<feature type="compositionally biased region" description="Basic and acidic residues" evidence="2">
    <location>
        <begin position="1229"/>
        <end position="1244"/>
    </location>
</feature>
<dbReference type="InterPro" id="IPR037460">
    <property type="entry name" value="SEST-like"/>
</dbReference>
<dbReference type="InterPro" id="IPR036514">
    <property type="entry name" value="SGNH_hydro_sf"/>
</dbReference>
<gene>
    <name evidence="5" type="ORF">HMPREF1541_03217</name>
</gene>
<dbReference type="OrthoDB" id="4161542at2759"/>
<dbReference type="EMBL" id="KB822719">
    <property type="protein sequence ID" value="ETN41282.1"/>
    <property type="molecule type" value="Genomic_DNA"/>
</dbReference>
<dbReference type="RefSeq" id="XP_008715791.1">
    <property type="nucleotide sequence ID" value="XM_008717569.1"/>
</dbReference>
<organism evidence="5 6">
    <name type="scientific">Cyphellophora europaea (strain CBS 101466)</name>
    <name type="common">Phialophora europaea</name>
    <dbReference type="NCBI Taxonomy" id="1220924"/>
    <lineage>
        <taxon>Eukaryota</taxon>
        <taxon>Fungi</taxon>
        <taxon>Dikarya</taxon>
        <taxon>Ascomycota</taxon>
        <taxon>Pezizomycotina</taxon>
        <taxon>Eurotiomycetes</taxon>
        <taxon>Chaetothyriomycetidae</taxon>
        <taxon>Chaetothyriales</taxon>
        <taxon>Cyphellophoraceae</taxon>
        <taxon>Cyphellophora</taxon>
    </lineage>
</organism>
<dbReference type="CDD" id="cd01823">
    <property type="entry name" value="SEST_like"/>
    <property type="match status" value="1"/>
</dbReference>
<evidence type="ECO:0000256" key="2">
    <source>
        <dbReference type="SAM" id="MobiDB-lite"/>
    </source>
</evidence>
<feature type="chain" id="PRO_5004823920" description="SGNH hydrolase-type esterase domain-containing protein" evidence="3">
    <location>
        <begin position="25"/>
        <end position="1350"/>
    </location>
</feature>
<dbReference type="InParanoid" id="W2RXW2"/>
<dbReference type="Gene3D" id="3.40.50.1110">
    <property type="entry name" value="SGNH hydrolase"/>
    <property type="match status" value="2"/>
</dbReference>
<keyword evidence="6" id="KW-1185">Reference proteome</keyword>
<feature type="region of interest" description="Disordered" evidence="2">
    <location>
        <begin position="99"/>
        <end position="125"/>
    </location>
</feature>
<proteinExistence type="predicted"/>
<dbReference type="SUPFAM" id="SSF69318">
    <property type="entry name" value="Integrin alpha N-terminal domain"/>
    <property type="match status" value="2"/>
</dbReference>
<dbReference type="PANTHER" id="PTHR37981:SF1">
    <property type="entry name" value="SGNH HYDROLASE-TYPE ESTERASE DOMAIN-CONTAINING PROTEIN"/>
    <property type="match status" value="1"/>
</dbReference>
<dbReference type="eggNOG" id="ENOG502RZ85">
    <property type="taxonomic scope" value="Eukaryota"/>
</dbReference>
<dbReference type="STRING" id="1220924.W2RXW2"/>
<evidence type="ECO:0000256" key="1">
    <source>
        <dbReference type="ARBA" id="ARBA00022729"/>
    </source>
</evidence>
<dbReference type="Proteomes" id="UP000030752">
    <property type="component" value="Unassembled WGS sequence"/>
</dbReference>
<feature type="region of interest" description="Disordered" evidence="2">
    <location>
        <begin position="889"/>
        <end position="944"/>
    </location>
</feature>
<evidence type="ECO:0000256" key="3">
    <source>
        <dbReference type="SAM" id="SignalP"/>
    </source>
</evidence>